<dbReference type="PANTHER" id="PTHR11271:SF6">
    <property type="entry name" value="GUANINE DEAMINASE"/>
    <property type="match status" value="1"/>
</dbReference>
<dbReference type="AlphaFoldDB" id="A0AAV5RRJ5"/>
<keyword evidence="3 8" id="KW-0479">Metal-binding</keyword>
<proteinExistence type="inferred from homology"/>
<comment type="cofactor">
    <cofactor evidence="8">
        <name>Zn(2+)</name>
        <dbReference type="ChEBI" id="CHEBI:29105"/>
    </cofactor>
    <text evidence="8">Binds 1 zinc ion per subunit.</text>
</comment>
<dbReference type="Pfam" id="PF01979">
    <property type="entry name" value="Amidohydro_1"/>
    <property type="match status" value="1"/>
</dbReference>
<gene>
    <name evidence="10" type="ORF">DASB73_043010</name>
</gene>
<dbReference type="InterPro" id="IPR006680">
    <property type="entry name" value="Amidohydro-rel"/>
</dbReference>
<reference evidence="10 11" key="1">
    <citation type="journal article" date="2023" name="Elife">
        <title>Identification of key yeast species and microbe-microbe interactions impacting larval growth of Drosophila in the wild.</title>
        <authorList>
            <person name="Mure A."/>
            <person name="Sugiura Y."/>
            <person name="Maeda R."/>
            <person name="Honda K."/>
            <person name="Sakurai N."/>
            <person name="Takahashi Y."/>
            <person name="Watada M."/>
            <person name="Katoh T."/>
            <person name="Gotoh A."/>
            <person name="Gotoh Y."/>
            <person name="Taniguchi I."/>
            <person name="Nakamura K."/>
            <person name="Hayashi T."/>
            <person name="Katayama T."/>
            <person name="Uemura T."/>
            <person name="Hattori Y."/>
        </authorList>
    </citation>
    <scope>NUCLEOTIDE SEQUENCE [LARGE SCALE GENOMIC DNA]</scope>
    <source>
        <strain evidence="10 11">SB-73</strain>
    </source>
</reference>
<comment type="function">
    <text evidence="7 8">Catalyzes the hydrolytic deamination of guanine, producing xanthine and ammonia.</text>
</comment>
<dbReference type="GO" id="GO:0008270">
    <property type="term" value="F:zinc ion binding"/>
    <property type="evidence" value="ECO:0007669"/>
    <property type="project" value="UniProtKB-UniRule"/>
</dbReference>
<dbReference type="GO" id="GO:0006147">
    <property type="term" value="P:guanine catabolic process"/>
    <property type="evidence" value="ECO:0007669"/>
    <property type="project" value="UniProtKB-UniRule"/>
</dbReference>
<accession>A0AAV5RRJ5</accession>
<dbReference type="Gene3D" id="2.30.40.10">
    <property type="entry name" value="Urease, subunit C, domain 1"/>
    <property type="match status" value="1"/>
</dbReference>
<comment type="similarity">
    <text evidence="2 8">Belongs to the metallo-dependent hydrolases superfamily. ATZ/TRZ family.</text>
</comment>
<dbReference type="Proteomes" id="UP001362899">
    <property type="component" value="Unassembled WGS sequence"/>
</dbReference>
<dbReference type="PANTHER" id="PTHR11271">
    <property type="entry name" value="GUANINE DEAMINASE"/>
    <property type="match status" value="1"/>
</dbReference>
<dbReference type="EMBL" id="BTGC01000008">
    <property type="protein sequence ID" value="GMM53338.1"/>
    <property type="molecule type" value="Genomic_DNA"/>
</dbReference>
<evidence type="ECO:0000256" key="7">
    <source>
        <dbReference type="ARBA" id="ARBA00056079"/>
    </source>
</evidence>
<evidence type="ECO:0000259" key="9">
    <source>
        <dbReference type="Pfam" id="PF01979"/>
    </source>
</evidence>
<comment type="caution">
    <text evidence="10">The sequence shown here is derived from an EMBL/GenBank/DDBJ whole genome shotgun (WGS) entry which is preliminary data.</text>
</comment>
<dbReference type="EC" id="3.5.4.3" evidence="8"/>
<dbReference type="Gene3D" id="3.20.20.140">
    <property type="entry name" value="Metal-dependent hydrolases"/>
    <property type="match status" value="1"/>
</dbReference>
<evidence type="ECO:0000256" key="5">
    <source>
        <dbReference type="ARBA" id="ARBA00022833"/>
    </source>
</evidence>
<keyword evidence="4 8" id="KW-0378">Hydrolase</keyword>
<evidence type="ECO:0000313" key="11">
    <source>
        <dbReference type="Proteomes" id="UP001362899"/>
    </source>
</evidence>
<comment type="pathway">
    <text evidence="1 8">Purine metabolism; guanine degradation; xanthine from guanine: step 1/1.</text>
</comment>
<evidence type="ECO:0000256" key="8">
    <source>
        <dbReference type="RuleBase" id="RU366009"/>
    </source>
</evidence>
<dbReference type="InterPro" id="IPR011059">
    <property type="entry name" value="Metal-dep_hydrolase_composite"/>
</dbReference>
<keyword evidence="5 8" id="KW-0862">Zinc</keyword>
<dbReference type="InterPro" id="IPR051607">
    <property type="entry name" value="Metallo-dep_hydrolases"/>
</dbReference>
<evidence type="ECO:0000256" key="3">
    <source>
        <dbReference type="ARBA" id="ARBA00022723"/>
    </source>
</evidence>
<dbReference type="SUPFAM" id="SSF51556">
    <property type="entry name" value="Metallo-dependent hydrolases"/>
    <property type="match status" value="1"/>
</dbReference>
<dbReference type="InterPro" id="IPR014311">
    <property type="entry name" value="Guanine_deaminase"/>
</dbReference>
<dbReference type="NCBIfam" id="TIGR02967">
    <property type="entry name" value="guan_deamin"/>
    <property type="match status" value="1"/>
</dbReference>
<name>A0AAV5RRJ5_STABA</name>
<keyword evidence="11" id="KW-1185">Reference proteome</keyword>
<evidence type="ECO:0000256" key="6">
    <source>
        <dbReference type="ARBA" id="ARBA00051148"/>
    </source>
</evidence>
<protein>
    <recommendedName>
        <fullName evidence="8">Guanine deaminase</fullName>
        <shortName evidence="8">Guanase</shortName>
        <ecNumber evidence="8">3.5.4.3</ecNumber>
    </recommendedName>
    <alternativeName>
        <fullName evidence="8">Guanine aminohydrolase</fullName>
    </alternativeName>
</protein>
<sequence length="449" mass="50349">MGKYIIGNIVHAVQVNKLEILTNHLIYVNGNIIERCSPFSEAEFKPQSHEEVIYLTQTQFLFPGFVDTHIHAPQYPNTGIFGESTLLDWLQKYTFPTEGRFKDISNAKDVYSKLIKRQLNNGTTTSSYYGTIHVPATIELAKLCLEQNMRGRIGRVCMEKFCPEFLNDGSIESDIQFIEEMERLDPSGAMVKPIITPRFAPSCEFSTLKGLGELAEKKKLSIQTHVSENLNEIKWVKELFKTKSYCDVYDEAGLLKKDTILAHAIHLTDDELNLIKERDCGVSHCPDSNAALASGIAPVKKYLRHKLKVGLGTDVSAGCTVSVLKNARLALLMSRLLTQRESESLEIDELNKDKSSSLTVDEALSMATLGGAQVMSMDKEIGNFEIGKKLDAQIVDIASDNSEIDIFDMSLPSNEIDRVRYYLNKWVYIGDDRNTVCVFVDGKKVVSKI</sequence>
<dbReference type="GO" id="GO:0008892">
    <property type="term" value="F:guanine deaminase activity"/>
    <property type="evidence" value="ECO:0007669"/>
    <property type="project" value="UniProtKB-UniRule"/>
</dbReference>
<dbReference type="GO" id="GO:0005829">
    <property type="term" value="C:cytosol"/>
    <property type="evidence" value="ECO:0007669"/>
    <property type="project" value="TreeGrafter"/>
</dbReference>
<evidence type="ECO:0000256" key="1">
    <source>
        <dbReference type="ARBA" id="ARBA00004984"/>
    </source>
</evidence>
<organism evidence="10 11">
    <name type="scientific">Starmerella bacillaris</name>
    <name type="common">Yeast</name>
    <name type="synonym">Candida zemplinina</name>
    <dbReference type="NCBI Taxonomy" id="1247836"/>
    <lineage>
        <taxon>Eukaryota</taxon>
        <taxon>Fungi</taxon>
        <taxon>Dikarya</taxon>
        <taxon>Ascomycota</taxon>
        <taxon>Saccharomycotina</taxon>
        <taxon>Dipodascomycetes</taxon>
        <taxon>Dipodascales</taxon>
        <taxon>Trichomonascaceae</taxon>
        <taxon>Starmerella</taxon>
    </lineage>
</organism>
<dbReference type="SUPFAM" id="SSF51338">
    <property type="entry name" value="Composite domain of metallo-dependent hydrolases"/>
    <property type="match status" value="1"/>
</dbReference>
<comment type="catalytic activity">
    <reaction evidence="6 8">
        <text>guanine + H2O + H(+) = xanthine + NH4(+)</text>
        <dbReference type="Rhea" id="RHEA:14665"/>
        <dbReference type="ChEBI" id="CHEBI:15377"/>
        <dbReference type="ChEBI" id="CHEBI:15378"/>
        <dbReference type="ChEBI" id="CHEBI:16235"/>
        <dbReference type="ChEBI" id="CHEBI:17712"/>
        <dbReference type="ChEBI" id="CHEBI:28938"/>
        <dbReference type="EC" id="3.5.4.3"/>
    </reaction>
</comment>
<dbReference type="InterPro" id="IPR032466">
    <property type="entry name" value="Metal_Hydrolase"/>
</dbReference>
<evidence type="ECO:0000313" key="10">
    <source>
        <dbReference type="EMBL" id="GMM53338.1"/>
    </source>
</evidence>
<dbReference type="FunFam" id="3.20.20.140:FF:000022">
    <property type="entry name" value="Guanine deaminase"/>
    <property type="match status" value="1"/>
</dbReference>
<feature type="domain" description="Amidohydrolase-related" evidence="9">
    <location>
        <begin position="60"/>
        <end position="445"/>
    </location>
</feature>
<evidence type="ECO:0000256" key="2">
    <source>
        <dbReference type="ARBA" id="ARBA00006745"/>
    </source>
</evidence>
<evidence type="ECO:0000256" key="4">
    <source>
        <dbReference type="ARBA" id="ARBA00022801"/>
    </source>
</evidence>